<dbReference type="GO" id="GO:0005283">
    <property type="term" value="F:amino acid:sodium symporter activity"/>
    <property type="evidence" value="ECO:0007669"/>
    <property type="project" value="InterPro"/>
</dbReference>
<evidence type="ECO:0000256" key="4">
    <source>
        <dbReference type="ARBA" id="ARBA00022475"/>
    </source>
</evidence>
<sequence length="489" mass="51815">MENISNDWFAPIDTVFSHLVNVIEPIVLFEIGGIPLIVLWVLGGGIFLTLRVKFINIWGFKHALDVLRGKYDNHEEEGDVSHFQAMATALSATVGLGNIAGVAIAIELGGTGAVFWMTLAGVLGMSTKFVECTLGQKYRLIKTDGAIAGGPMYYLSQGLAARGLPKLGRGLAAMFAALCVGAALGGGNMFQANQSFAAVATVIPALENYSWLYGLLLTLMVALVIVGGISRIGTVASKLIPAMLAIYIACCLWIIATHAGDLPHAIAKIVTEAFVPQAVGGGFVGILVQGIRRSIFSNGAGSGSAAIAHSAAKTPEPIRQGILAILEPFIDTVLICNLTAIAIVITQVYGSSDPASINGIELTAAAFGSAVSWFPFVLTGVVFLFAFSTIVSWSYYGEQCWVYLFNPNSAIAFKILFLSCLFLGSVANVGAVLNFSDMMLLLMTIPNLIGCFLLSGEVSADLKDYFNTLQWEKTIALSPEKAPKTKARI</sequence>
<evidence type="ECO:0000313" key="9">
    <source>
        <dbReference type="EMBL" id="MBE9117124.1"/>
    </source>
</evidence>
<keyword evidence="7 8" id="KW-0472">Membrane</keyword>
<keyword evidence="3 8" id="KW-0813">Transport</keyword>
<dbReference type="Gene3D" id="1.20.1740.10">
    <property type="entry name" value="Amino acid/polyamine transporter I"/>
    <property type="match status" value="1"/>
</dbReference>
<evidence type="ECO:0000256" key="5">
    <source>
        <dbReference type="ARBA" id="ARBA00022692"/>
    </source>
</evidence>
<feature type="transmembrane region" description="Helical" evidence="8">
    <location>
        <begin position="411"/>
        <end position="432"/>
    </location>
</feature>
<comment type="caution">
    <text evidence="9">The sequence shown here is derived from an EMBL/GenBank/DDBJ whole genome shotgun (WGS) entry which is preliminary data.</text>
</comment>
<protein>
    <submittedName>
        <fullName evidence="9">Alanine:cation symporter family protein</fullName>
    </submittedName>
</protein>
<evidence type="ECO:0000313" key="10">
    <source>
        <dbReference type="Proteomes" id="UP000654482"/>
    </source>
</evidence>
<feature type="transmembrane region" description="Helical" evidence="8">
    <location>
        <begin position="370"/>
        <end position="391"/>
    </location>
</feature>
<keyword evidence="5 8" id="KW-0812">Transmembrane</keyword>
<evidence type="ECO:0000256" key="6">
    <source>
        <dbReference type="ARBA" id="ARBA00022989"/>
    </source>
</evidence>
<feature type="transmembrane region" description="Helical" evidence="8">
    <location>
        <begin position="265"/>
        <end position="288"/>
    </location>
</feature>
<dbReference type="Proteomes" id="UP000654482">
    <property type="component" value="Unassembled WGS sequence"/>
</dbReference>
<keyword evidence="6 8" id="KW-1133">Transmembrane helix</keyword>
<feature type="transmembrane region" description="Helical" evidence="8">
    <location>
        <begin position="239"/>
        <end position="259"/>
    </location>
</feature>
<feature type="transmembrane region" description="Helical" evidence="8">
    <location>
        <begin position="171"/>
        <end position="190"/>
    </location>
</feature>
<feature type="transmembrane region" description="Helical" evidence="8">
    <location>
        <begin position="26"/>
        <end position="50"/>
    </location>
</feature>
<feature type="transmembrane region" description="Helical" evidence="8">
    <location>
        <begin position="329"/>
        <end position="350"/>
    </location>
</feature>
<comment type="similarity">
    <text evidence="2 8">Belongs to the alanine or glycine:cation symporter (AGCS) (TC 2.A.25) family.</text>
</comment>
<keyword evidence="10" id="KW-1185">Reference proteome</keyword>
<name>A0A8J7J3S4_9CYAN</name>
<dbReference type="EMBL" id="JADEWZ010000021">
    <property type="protein sequence ID" value="MBE9117124.1"/>
    <property type="molecule type" value="Genomic_DNA"/>
</dbReference>
<evidence type="ECO:0000256" key="3">
    <source>
        <dbReference type="ARBA" id="ARBA00022448"/>
    </source>
</evidence>
<dbReference type="AlphaFoldDB" id="A0A8J7J3S4"/>
<feature type="transmembrane region" description="Helical" evidence="8">
    <location>
        <begin position="438"/>
        <end position="456"/>
    </location>
</feature>
<gene>
    <name evidence="9" type="ORF">IQ249_14580</name>
</gene>
<comment type="subcellular location">
    <subcellularLocation>
        <location evidence="1 8">Cell membrane</location>
        <topology evidence="1 8">Multi-pass membrane protein</topology>
    </subcellularLocation>
</comment>
<feature type="transmembrane region" description="Helical" evidence="8">
    <location>
        <begin position="210"/>
        <end position="232"/>
    </location>
</feature>
<reference evidence="9" key="1">
    <citation type="submission" date="2020-10" db="EMBL/GenBank/DDBJ databases">
        <authorList>
            <person name="Castelo-Branco R."/>
            <person name="Eusebio N."/>
            <person name="Adriana R."/>
            <person name="Vieira A."/>
            <person name="Brugerolle De Fraissinette N."/>
            <person name="Rezende De Castro R."/>
            <person name="Schneider M.P."/>
            <person name="Vasconcelos V."/>
            <person name="Leao P.N."/>
        </authorList>
    </citation>
    <scope>NUCLEOTIDE SEQUENCE</scope>
    <source>
        <strain evidence="9">LEGE 07157</strain>
    </source>
</reference>
<dbReference type="NCBIfam" id="TIGR00835">
    <property type="entry name" value="agcS"/>
    <property type="match status" value="1"/>
</dbReference>
<accession>A0A8J7J3S4</accession>
<keyword evidence="4 8" id="KW-1003">Cell membrane</keyword>
<dbReference type="InterPro" id="IPR001463">
    <property type="entry name" value="Na/Ala_symport"/>
</dbReference>
<evidence type="ECO:0000256" key="7">
    <source>
        <dbReference type="ARBA" id="ARBA00023136"/>
    </source>
</evidence>
<organism evidence="9 10">
    <name type="scientific">Lusitaniella coriacea LEGE 07157</name>
    <dbReference type="NCBI Taxonomy" id="945747"/>
    <lineage>
        <taxon>Bacteria</taxon>
        <taxon>Bacillati</taxon>
        <taxon>Cyanobacteriota</taxon>
        <taxon>Cyanophyceae</taxon>
        <taxon>Spirulinales</taxon>
        <taxon>Lusitaniellaceae</taxon>
        <taxon>Lusitaniella</taxon>
    </lineage>
</organism>
<dbReference type="PRINTS" id="PR00175">
    <property type="entry name" value="NAALASMPORT"/>
</dbReference>
<evidence type="ECO:0000256" key="1">
    <source>
        <dbReference type="ARBA" id="ARBA00004651"/>
    </source>
</evidence>
<evidence type="ECO:0000256" key="8">
    <source>
        <dbReference type="RuleBase" id="RU363064"/>
    </source>
</evidence>
<dbReference type="PANTHER" id="PTHR30330">
    <property type="entry name" value="AGSS FAMILY TRANSPORTER, SODIUM-ALANINE"/>
    <property type="match status" value="1"/>
</dbReference>
<keyword evidence="8" id="KW-0769">Symport</keyword>
<evidence type="ECO:0000256" key="2">
    <source>
        <dbReference type="ARBA" id="ARBA00009261"/>
    </source>
</evidence>
<dbReference type="PANTHER" id="PTHR30330:SF3">
    <property type="entry name" value="TRANSCRIPTIONAL REGULATOR, LRP FAMILY"/>
    <property type="match status" value="1"/>
</dbReference>
<proteinExistence type="inferred from homology"/>
<dbReference type="GO" id="GO:0005886">
    <property type="term" value="C:plasma membrane"/>
    <property type="evidence" value="ECO:0007669"/>
    <property type="project" value="UniProtKB-SubCell"/>
</dbReference>
<dbReference type="Pfam" id="PF01235">
    <property type="entry name" value="Na_Ala_symp"/>
    <property type="match status" value="1"/>
</dbReference>